<dbReference type="EMBL" id="RXIC02000026">
    <property type="protein sequence ID" value="KAB1202065.1"/>
    <property type="molecule type" value="Genomic_DNA"/>
</dbReference>
<comment type="caution">
    <text evidence="1">The sequence shown here is derived from an EMBL/GenBank/DDBJ whole genome shotgun (WGS) entry which is preliminary data.</text>
</comment>
<reference evidence="1 2" key="1">
    <citation type="journal article" date="2019" name="Plant Biotechnol. J.">
        <title>The red bayberry genome and genetic basis of sex determination.</title>
        <authorList>
            <person name="Jia H.M."/>
            <person name="Jia H.J."/>
            <person name="Cai Q.L."/>
            <person name="Wang Y."/>
            <person name="Zhao H.B."/>
            <person name="Yang W.F."/>
            <person name="Wang G.Y."/>
            <person name="Li Y.H."/>
            <person name="Zhan D.L."/>
            <person name="Shen Y.T."/>
            <person name="Niu Q.F."/>
            <person name="Chang L."/>
            <person name="Qiu J."/>
            <person name="Zhao L."/>
            <person name="Xie H.B."/>
            <person name="Fu W.Y."/>
            <person name="Jin J."/>
            <person name="Li X.W."/>
            <person name="Jiao Y."/>
            <person name="Zhou C.C."/>
            <person name="Tu T."/>
            <person name="Chai C.Y."/>
            <person name="Gao J.L."/>
            <person name="Fan L.J."/>
            <person name="van de Weg E."/>
            <person name="Wang J.Y."/>
            <person name="Gao Z.S."/>
        </authorList>
    </citation>
    <scope>NUCLEOTIDE SEQUENCE [LARGE SCALE GENOMIC DNA]</scope>
    <source>
        <tissue evidence="1">Leaves</tissue>
    </source>
</reference>
<evidence type="ECO:0000313" key="1">
    <source>
        <dbReference type="EMBL" id="KAB1202065.1"/>
    </source>
</evidence>
<accession>A0A6A1UNS5</accession>
<gene>
    <name evidence="1" type="ORF">CJ030_MR8G029144</name>
</gene>
<dbReference type="Gene3D" id="1.10.510.10">
    <property type="entry name" value="Transferase(Phosphotransferase) domain 1"/>
    <property type="match status" value="1"/>
</dbReference>
<sequence>MTLVDYVLEGGIDEMVDPGILTGERRAIIEQQFQAVLHLALICADRNPERRPTMVEVKKELRRIERSGRLLGIFCRAKWLSAEHFLWVLTTCFVFFCELEAESLEHIFFFCPRAVLAWRESPWGLQTLCLRDCSILDWITALLDPVAYLEFSEDQSVHLIRYGAILMDVIWLSRNQLLHQGKRDDVRTIIRRIHRLFSDWSIAPILRDIKALMEDHVSWTFSHVRRGANLLAHNVAKWAVSENLEGSIPSRCLPFDILYSDNPPLPP</sequence>
<dbReference type="AlphaFoldDB" id="A0A6A1UNS5"/>
<dbReference type="OrthoDB" id="75710at2759"/>
<proteinExistence type="predicted"/>
<name>A0A6A1UNS5_9ROSI</name>
<dbReference type="Proteomes" id="UP000516437">
    <property type="component" value="Chromosome 8"/>
</dbReference>
<protein>
    <submittedName>
        <fullName evidence="1">Uncharacterized protein</fullName>
    </submittedName>
</protein>
<organism evidence="1 2">
    <name type="scientific">Morella rubra</name>
    <name type="common">Chinese bayberry</name>
    <dbReference type="NCBI Taxonomy" id="262757"/>
    <lineage>
        <taxon>Eukaryota</taxon>
        <taxon>Viridiplantae</taxon>
        <taxon>Streptophyta</taxon>
        <taxon>Embryophyta</taxon>
        <taxon>Tracheophyta</taxon>
        <taxon>Spermatophyta</taxon>
        <taxon>Magnoliopsida</taxon>
        <taxon>eudicotyledons</taxon>
        <taxon>Gunneridae</taxon>
        <taxon>Pentapetalae</taxon>
        <taxon>rosids</taxon>
        <taxon>fabids</taxon>
        <taxon>Fagales</taxon>
        <taxon>Myricaceae</taxon>
        <taxon>Morella</taxon>
    </lineage>
</organism>
<keyword evidence="2" id="KW-1185">Reference proteome</keyword>
<evidence type="ECO:0000313" key="2">
    <source>
        <dbReference type="Proteomes" id="UP000516437"/>
    </source>
</evidence>